<proteinExistence type="predicted"/>
<protein>
    <submittedName>
        <fullName evidence="1">Uncharacterized protein</fullName>
    </submittedName>
</protein>
<gene>
    <name evidence="1" type="ORF">A0H81_02562</name>
</gene>
<sequence length="115" mass="13395">MPDMWYFTPEGRREAAEQQHTVAEEAFGLAKMDDGLALRPMAAFRPSRKVVLDSQLTWEQIMQGKAVLLSEMERAKWGEKILKALTRFYWDLDNHELRSETWGTAALVLYHARVR</sequence>
<evidence type="ECO:0000313" key="2">
    <source>
        <dbReference type="Proteomes" id="UP000092993"/>
    </source>
</evidence>
<name>A0A1C7MLS4_GRIFR</name>
<accession>A0A1C7MLS4</accession>
<dbReference type="AlphaFoldDB" id="A0A1C7MLS4"/>
<keyword evidence="2" id="KW-1185">Reference proteome</keyword>
<dbReference type="OrthoDB" id="2672960at2759"/>
<comment type="caution">
    <text evidence="1">The sequence shown here is derived from an EMBL/GenBank/DDBJ whole genome shotgun (WGS) entry which is preliminary data.</text>
</comment>
<evidence type="ECO:0000313" key="1">
    <source>
        <dbReference type="EMBL" id="OBZ77376.1"/>
    </source>
</evidence>
<reference evidence="1 2" key="1">
    <citation type="submission" date="2016-03" db="EMBL/GenBank/DDBJ databases">
        <title>Whole genome sequencing of Grifola frondosa 9006-11.</title>
        <authorList>
            <person name="Min B."/>
            <person name="Park H."/>
            <person name="Kim J.-G."/>
            <person name="Cho H."/>
            <person name="Oh Y.-L."/>
            <person name="Kong W.-S."/>
            <person name="Choi I.-G."/>
        </authorList>
    </citation>
    <scope>NUCLEOTIDE SEQUENCE [LARGE SCALE GENOMIC DNA]</scope>
    <source>
        <strain evidence="1 2">9006-11</strain>
    </source>
</reference>
<dbReference type="OMA" id="RTCLINE"/>
<dbReference type="Proteomes" id="UP000092993">
    <property type="component" value="Unassembled WGS sequence"/>
</dbReference>
<dbReference type="EMBL" id="LUGG01000002">
    <property type="protein sequence ID" value="OBZ77376.1"/>
    <property type="molecule type" value="Genomic_DNA"/>
</dbReference>
<organism evidence="1 2">
    <name type="scientific">Grifola frondosa</name>
    <name type="common">Maitake</name>
    <name type="synonym">Polyporus frondosus</name>
    <dbReference type="NCBI Taxonomy" id="5627"/>
    <lineage>
        <taxon>Eukaryota</taxon>
        <taxon>Fungi</taxon>
        <taxon>Dikarya</taxon>
        <taxon>Basidiomycota</taxon>
        <taxon>Agaricomycotina</taxon>
        <taxon>Agaricomycetes</taxon>
        <taxon>Polyporales</taxon>
        <taxon>Grifolaceae</taxon>
        <taxon>Grifola</taxon>
    </lineage>
</organism>